<keyword evidence="1" id="KW-0812">Transmembrane</keyword>
<feature type="transmembrane region" description="Helical" evidence="1">
    <location>
        <begin position="41"/>
        <end position="61"/>
    </location>
</feature>
<dbReference type="Proteomes" id="UP001227126">
    <property type="component" value="Unassembled WGS sequence"/>
</dbReference>
<organism evidence="2 3">
    <name type="scientific">Sedimentitalea xiamensis</name>
    <dbReference type="NCBI Taxonomy" id="3050037"/>
    <lineage>
        <taxon>Bacteria</taxon>
        <taxon>Pseudomonadati</taxon>
        <taxon>Pseudomonadota</taxon>
        <taxon>Alphaproteobacteria</taxon>
        <taxon>Rhodobacterales</taxon>
        <taxon>Paracoccaceae</taxon>
        <taxon>Sedimentitalea</taxon>
    </lineage>
</organism>
<reference evidence="2 3" key="1">
    <citation type="submission" date="2023-05" db="EMBL/GenBank/DDBJ databases">
        <title>Sedimentitalea sp. nov. JM2-8.</title>
        <authorList>
            <person name="Huang J."/>
        </authorList>
    </citation>
    <scope>NUCLEOTIDE SEQUENCE [LARGE SCALE GENOMIC DNA]</scope>
    <source>
        <strain evidence="2 3">JM2-8</strain>
    </source>
</reference>
<dbReference type="EMBL" id="JASNJE010000061">
    <property type="protein sequence ID" value="MDK3075883.1"/>
    <property type="molecule type" value="Genomic_DNA"/>
</dbReference>
<comment type="caution">
    <text evidence="2">The sequence shown here is derived from an EMBL/GenBank/DDBJ whole genome shotgun (WGS) entry which is preliminary data.</text>
</comment>
<protein>
    <recommendedName>
        <fullName evidence="4">LysE type translocator</fullName>
    </recommendedName>
</protein>
<accession>A0ABT7FLE8</accession>
<proteinExistence type="predicted"/>
<keyword evidence="1" id="KW-1133">Transmembrane helix</keyword>
<keyword evidence="3" id="KW-1185">Reference proteome</keyword>
<keyword evidence="1" id="KW-0472">Membrane</keyword>
<evidence type="ECO:0000313" key="3">
    <source>
        <dbReference type="Proteomes" id="UP001227126"/>
    </source>
</evidence>
<sequence length="64" mass="6705">MTAFVAIAVVLGLTWLLPGTALLGGRKTSGPGRARDMVNRYMGLIVTAMGIQFALTGYKGFMAA</sequence>
<evidence type="ECO:0008006" key="4">
    <source>
        <dbReference type="Google" id="ProtNLM"/>
    </source>
</evidence>
<evidence type="ECO:0000313" key="2">
    <source>
        <dbReference type="EMBL" id="MDK3075883.1"/>
    </source>
</evidence>
<gene>
    <name evidence="2" type="ORF">QO034_22780</name>
</gene>
<evidence type="ECO:0000256" key="1">
    <source>
        <dbReference type="SAM" id="Phobius"/>
    </source>
</evidence>
<dbReference type="RefSeq" id="WP_284487796.1">
    <property type="nucleotide sequence ID" value="NZ_JASNJE010000061.1"/>
</dbReference>
<name>A0ABT7FLE8_9RHOB</name>